<accession>A0A1D2A8K5</accession>
<evidence type="ECO:0000256" key="1">
    <source>
        <dbReference type="SAM" id="MobiDB-lite"/>
    </source>
</evidence>
<feature type="compositionally biased region" description="Low complexity" evidence="1">
    <location>
        <begin position="214"/>
        <end position="233"/>
    </location>
</feature>
<name>A0A1D2A8K5_AUXPR</name>
<sequence>GAHWVGRGAAGGAPALLHAAATLPAARRAGVVAGRRDVVQVDQQAEEEERALQRQAARWQARRPPAARHRLAVLLAGIAPHRDGRVQGLGSRQRARADAVHQHVVAGKVGLRPRARAPRVGKGGRVLRQQLGEGGVHGTGQARAVLGVVGQPLRAAQRVDRQLRLARRGGPAHARGAQQHLLQQRGRSEQCLGAHRAGRAGPGPRRRRGREGGALRLCQRQQQGQAAGGQQLQPAPRRRGRVGLGPWDEAARPLPGPGRHGQGRGVQCQAGQHQAQRRGAGRIAQHQALVEEGSGRQVGQQLHRGTCGASEEGRRGTGFGGASFIEHESGAV</sequence>
<dbReference type="EMBL" id="GDKF01003369">
    <property type="protein sequence ID" value="JAT75253.1"/>
    <property type="molecule type" value="Transcribed_RNA"/>
</dbReference>
<evidence type="ECO:0000313" key="2">
    <source>
        <dbReference type="EMBL" id="JAT75253.1"/>
    </source>
</evidence>
<reference evidence="2" key="1">
    <citation type="submission" date="2015-08" db="EMBL/GenBank/DDBJ databases">
        <authorList>
            <person name="Babu N.S."/>
            <person name="Beckwith C.J."/>
            <person name="Beseler K.G."/>
            <person name="Brison A."/>
            <person name="Carone J.V."/>
            <person name="Caskin T.P."/>
            <person name="Diamond M."/>
            <person name="Durham M.E."/>
            <person name="Foxe J.M."/>
            <person name="Go M."/>
            <person name="Henderson B.A."/>
            <person name="Jones I.B."/>
            <person name="McGettigan J.A."/>
            <person name="Micheletti S.J."/>
            <person name="Nasrallah M.E."/>
            <person name="Ortiz D."/>
            <person name="Piller C.R."/>
            <person name="Privatt S.R."/>
            <person name="Schneider S.L."/>
            <person name="Sharp S."/>
            <person name="Smith T.C."/>
            <person name="Stanton J.D."/>
            <person name="Ullery H.E."/>
            <person name="Wilson R.J."/>
            <person name="Serrano M.G."/>
            <person name="Buck G."/>
            <person name="Lee V."/>
            <person name="Wang Y."/>
            <person name="Carvalho R."/>
            <person name="Voegtly L."/>
            <person name="Shi R."/>
            <person name="Duckworth R."/>
            <person name="Johnson A."/>
            <person name="Loviza R."/>
            <person name="Walstead R."/>
            <person name="Shah Z."/>
            <person name="Kiflezghi M."/>
            <person name="Wade K."/>
            <person name="Ball S.L."/>
            <person name="Bradley K.W."/>
            <person name="Asai D.J."/>
            <person name="Bowman C.A."/>
            <person name="Russell D.A."/>
            <person name="Pope W.H."/>
            <person name="Jacobs-Sera D."/>
            <person name="Hendrix R.W."/>
            <person name="Hatfull G.F."/>
        </authorList>
    </citation>
    <scope>NUCLEOTIDE SEQUENCE</scope>
</reference>
<dbReference type="AlphaFoldDB" id="A0A1D2A8K5"/>
<gene>
    <name evidence="2" type="ORF">g.32295</name>
</gene>
<protein>
    <submittedName>
        <fullName evidence="2">Uncharacterized protein</fullName>
    </submittedName>
</protein>
<proteinExistence type="predicted"/>
<feature type="compositionally biased region" description="Low complexity" evidence="1">
    <location>
        <begin position="168"/>
        <end position="180"/>
    </location>
</feature>
<feature type="region of interest" description="Disordered" evidence="1">
    <location>
        <begin position="167"/>
        <end position="281"/>
    </location>
</feature>
<feature type="region of interest" description="Disordered" evidence="1">
    <location>
        <begin position="306"/>
        <end position="332"/>
    </location>
</feature>
<feature type="non-terminal residue" evidence="2">
    <location>
        <position position="1"/>
    </location>
</feature>
<organism evidence="2">
    <name type="scientific">Auxenochlorella protothecoides</name>
    <name type="common">Green microalga</name>
    <name type="synonym">Chlorella protothecoides</name>
    <dbReference type="NCBI Taxonomy" id="3075"/>
    <lineage>
        <taxon>Eukaryota</taxon>
        <taxon>Viridiplantae</taxon>
        <taxon>Chlorophyta</taxon>
        <taxon>core chlorophytes</taxon>
        <taxon>Trebouxiophyceae</taxon>
        <taxon>Chlorellales</taxon>
        <taxon>Chlorellaceae</taxon>
        <taxon>Auxenochlorella</taxon>
    </lineage>
</organism>